<sequence>MGSSLPKPPVPRTETRSRGVRARPAPTATGTPDDLRQSLGNDGFSRAFAEPSPEIDTLPRTTPGIDTAAQATPATPATPTAQATPATAQPPVTAPPPASAPAPAPAPVASFGTTGRASGVPAQEAQPAPPAAPPQPTGREALREEPPAQPAAPRQADAGIAAWRERATAASDAIAPPNLDGPAATPGQLAQSAMMCEEQRAAAEPDYSEQVREQMPAAPKAGDEETVLDTTEAEAAVEAVEATGNARLSDQTFPAAERMFPDAGMIPLVSGATIDARIAAIWAPPPVATGLPPAVTVTATKTASLEPLPPLDAAEVGDVVARVLADTPAHAEQFLREAAATLDPSGTVTQLWTVASAFQAGTMLALDNELHAVAAAAGVTRTVLDEKAAAAREHAEEQAEAVAGELGQQAGAAEAGVCRRSADQLARISGARAGADQEAELKHRAATGGTGPSGIESARDLYLDRVNRAAAAAAARLRAAQQNRSADLTRLGEQRNAYYRARTGPDAGAGRDGAEQQNLEVDAVVARLGRDAAGETARLTGIVQAVAATSRDRVRDWAARQEGRERSWWERLFDLFSDWLTASGASTEAWEAQRAAETRDAVTADLGMLREQYEQMAAGNGRAVVDEMARMSEQQRAVIIAFMASGGRDSIGAVAIGLVARLRARRVPELGEQIEKKAIQDLGWEDLDAIGRQQDPAFSARMLIWDVRRAVRGPFTNDPMLFAAISGRTPVQIAAMRKAYRDKFDEDMDDAINSDVVFSEQERVDQLLSGDPVAGAVATIADAIAWPTTDEKTIMRTLRGLTPVQRELVVIAYEKKYEVALTTDLEGDLSGNDLAQALALLGGDVARADAIEINEAMWGPGTQEPEIHAVYTRIRDEVEAKGARRGMTTAQIEAEIKRRTEALRRAYDSQYFDEGLTLDKRFAEDLEGGELELVRGYQAADPVAIDVAKLRVEHESILYADDDKINEVLRGQHERAERELRRDLEIDLNRRSAGLSAEQREAARKHMEDGIPVAAKANMAKLEAAYDRTSFTGAFRLLILFEVQGESRKEATARIASGGKLSDAAELKHAIYGAGTNYATIRRILLGKKKSELEGIVKQYSAITGNGNLAEDLAWDLEGRDEADMVLLLKFGSGTPQEKMAYLNARKEWELTEGVGVDGGGLTASDETRFLIATVEEAQRAFNAYKRLLASGEDDQDPETIAARERFERWAGYGDRDIDERRTSQDVIADTVATIVVVAVGAVATVVTMGTATPVMAAVLGAIAAVASSIAVKRGLKGAAYGGEQFAVDLAQGLAEAVFAAAGAKFVGPALKKLATAKAIVTMTQAAESGWLGRIAVAGAAEALEEAIVGLPSGAAAAILDKQTWASDNKLLVILAAAGAEAGQSAAAGFVTGSGKTPVGMAWKRIRGAAGTPPSSVPPTSVPPTSVPPTSVPPSSTPPPPPPPARSSSSGGAENFEKGASWVHPDLTEGGHALRPGAPTTEYAPSPLQKPSKEGPLEGSEQERLDRIEGERLERLAKYVRSQEGKHNELDPEPWPPRTADSEKPPPLDTEPREVNPAEWWDPGANKSRERTKEQRKAAKKARKAKREGKAYDPNHLDVLPNPTTNMVSGESGPYGSDNLYHGKAQEEATSDLTKRGWIEPGYATGKMRVKEPDHYLGWLEESYQTHAQMPLDPRVRAAVEAYIKQGELESKAPNPHAGEPGQPPESYAGDLPGTHSEVLGVNKAIQRQGATGRIYVSTVRTELGEHIAACAHCSGIFAKLREQNKDLTIVVHTGETNLK</sequence>
<evidence type="ECO:0000313" key="5">
    <source>
        <dbReference type="Proteomes" id="UP000249341"/>
    </source>
</evidence>
<evidence type="ECO:0000256" key="3">
    <source>
        <dbReference type="SAM" id="MobiDB-lite"/>
    </source>
</evidence>
<dbReference type="RefSeq" id="WP_146616866.1">
    <property type="nucleotide sequence ID" value="NZ_JACHWI010000011.1"/>
</dbReference>
<feature type="compositionally biased region" description="Basic and acidic residues" evidence="3">
    <location>
        <begin position="1540"/>
        <end position="1556"/>
    </location>
</feature>
<evidence type="ECO:0000256" key="1">
    <source>
        <dbReference type="ARBA" id="ARBA00007831"/>
    </source>
</evidence>
<feature type="compositionally biased region" description="Pro residues" evidence="3">
    <location>
        <begin position="1415"/>
        <end position="1445"/>
    </location>
</feature>
<keyword evidence="5" id="KW-1185">Reference proteome</keyword>
<feature type="compositionally biased region" description="Pro residues" evidence="3">
    <location>
        <begin position="92"/>
        <end position="106"/>
    </location>
</feature>
<dbReference type="PANTHER" id="PTHR10502">
    <property type="entry name" value="ANNEXIN"/>
    <property type="match status" value="1"/>
</dbReference>
<organism evidence="4 5">
    <name type="scientific">Actinoplanes lutulentus</name>
    <dbReference type="NCBI Taxonomy" id="1287878"/>
    <lineage>
        <taxon>Bacteria</taxon>
        <taxon>Bacillati</taxon>
        <taxon>Actinomycetota</taxon>
        <taxon>Actinomycetes</taxon>
        <taxon>Micromonosporales</taxon>
        <taxon>Micromonosporaceae</taxon>
        <taxon>Actinoplanes</taxon>
    </lineage>
</organism>
<dbReference type="PANTHER" id="PTHR10502:SF102">
    <property type="entry name" value="ANNEXIN B11"/>
    <property type="match status" value="1"/>
</dbReference>
<feature type="compositionally biased region" description="Basic and acidic residues" evidence="3">
    <location>
        <begin position="1567"/>
        <end position="1577"/>
    </location>
</feature>
<feature type="compositionally biased region" description="Basic residues" evidence="3">
    <location>
        <begin position="1578"/>
        <end position="1587"/>
    </location>
</feature>
<feature type="compositionally biased region" description="Low complexity" evidence="3">
    <location>
        <begin position="67"/>
        <end position="91"/>
    </location>
</feature>
<comment type="caution">
    <text evidence="4">The sequence shown here is derived from an EMBL/GenBank/DDBJ whole genome shotgun (WGS) entry which is preliminary data.</text>
</comment>
<protein>
    <submittedName>
        <fullName evidence="4">Annexin</fullName>
    </submittedName>
</protein>
<dbReference type="OrthoDB" id="4648416at2"/>
<dbReference type="Gene3D" id="1.10.220.10">
    <property type="entry name" value="Annexin"/>
    <property type="match status" value="3"/>
</dbReference>
<feature type="compositionally biased region" description="Pro residues" evidence="3">
    <location>
        <begin position="1"/>
        <end position="11"/>
    </location>
</feature>
<evidence type="ECO:0000313" key="4">
    <source>
        <dbReference type="EMBL" id="RAK34487.1"/>
    </source>
</evidence>
<dbReference type="InterPro" id="IPR037104">
    <property type="entry name" value="Annexin_sf"/>
</dbReference>
<dbReference type="SMART" id="SM00335">
    <property type="entry name" value="ANX"/>
    <property type="match status" value="2"/>
</dbReference>
<name>A0A327Z8K9_9ACTN</name>
<dbReference type="SUPFAM" id="SSF47874">
    <property type="entry name" value="Annexin"/>
    <property type="match status" value="2"/>
</dbReference>
<dbReference type="GO" id="GO:0001786">
    <property type="term" value="F:phosphatidylserine binding"/>
    <property type="evidence" value="ECO:0007669"/>
    <property type="project" value="TreeGrafter"/>
</dbReference>
<dbReference type="GO" id="GO:0005886">
    <property type="term" value="C:plasma membrane"/>
    <property type="evidence" value="ECO:0007669"/>
    <property type="project" value="TreeGrafter"/>
</dbReference>
<gene>
    <name evidence="4" type="ORF">B0I29_11186</name>
</gene>
<comment type="similarity">
    <text evidence="1">Belongs to the annexin family.</text>
</comment>
<keyword evidence="2" id="KW-0677">Repeat</keyword>
<feature type="region of interest" description="Disordered" evidence="3">
    <location>
        <begin position="1688"/>
        <end position="1709"/>
    </location>
</feature>
<feature type="compositionally biased region" description="Basic and acidic residues" evidence="3">
    <location>
        <begin position="1491"/>
        <end position="1530"/>
    </location>
</feature>
<dbReference type="Proteomes" id="UP000249341">
    <property type="component" value="Unassembled WGS sequence"/>
</dbReference>
<feature type="compositionally biased region" description="Pro residues" evidence="3">
    <location>
        <begin position="127"/>
        <end position="136"/>
    </location>
</feature>
<reference evidence="4 5" key="1">
    <citation type="submission" date="2018-06" db="EMBL/GenBank/DDBJ databases">
        <title>Genomic Encyclopedia of Type Strains, Phase III (KMG-III): the genomes of soil and plant-associated and newly described type strains.</title>
        <authorList>
            <person name="Whitman W."/>
        </authorList>
    </citation>
    <scope>NUCLEOTIDE SEQUENCE [LARGE SCALE GENOMIC DNA]</scope>
    <source>
        <strain evidence="4 5">CGMCC 4.7090</strain>
    </source>
</reference>
<dbReference type="GO" id="GO:0012506">
    <property type="term" value="C:vesicle membrane"/>
    <property type="evidence" value="ECO:0007669"/>
    <property type="project" value="TreeGrafter"/>
</dbReference>
<dbReference type="EMBL" id="QLMJ01000011">
    <property type="protein sequence ID" value="RAK34487.1"/>
    <property type="molecule type" value="Genomic_DNA"/>
</dbReference>
<feature type="region of interest" description="Disordered" evidence="3">
    <location>
        <begin position="1"/>
        <end position="213"/>
    </location>
</feature>
<dbReference type="InterPro" id="IPR018502">
    <property type="entry name" value="Annexin_repeat"/>
</dbReference>
<evidence type="ECO:0000256" key="2">
    <source>
        <dbReference type="ARBA" id="ARBA00022737"/>
    </source>
</evidence>
<dbReference type="PROSITE" id="PS51897">
    <property type="entry name" value="ANNEXIN_2"/>
    <property type="match status" value="2"/>
</dbReference>
<dbReference type="GO" id="GO:0005544">
    <property type="term" value="F:calcium-dependent phospholipid binding"/>
    <property type="evidence" value="ECO:0007669"/>
    <property type="project" value="InterPro"/>
</dbReference>
<dbReference type="GO" id="GO:0005737">
    <property type="term" value="C:cytoplasm"/>
    <property type="evidence" value="ECO:0007669"/>
    <property type="project" value="TreeGrafter"/>
</dbReference>
<dbReference type="GO" id="GO:0005509">
    <property type="term" value="F:calcium ion binding"/>
    <property type="evidence" value="ECO:0007669"/>
    <property type="project" value="InterPro"/>
</dbReference>
<accession>A0A327Z8K9</accession>
<feature type="region of interest" description="Disordered" evidence="3">
    <location>
        <begin position="1408"/>
        <end position="1612"/>
    </location>
</feature>
<feature type="region of interest" description="Disordered" evidence="3">
    <location>
        <begin position="429"/>
        <end position="454"/>
    </location>
</feature>
<proteinExistence type="inferred from homology"/>